<dbReference type="Gene3D" id="2.40.10.480">
    <property type="match status" value="1"/>
</dbReference>
<feature type="compositionally biased region" description="Pro residues" evidence="1">
    <location>
        <begin position="47"/>
        <end position="63"/>
    </location>
</feature>
<dbReference type="GeneID" id="96290457"/>
<keyword evidence="2" id="KW-1133">Transmembrane helix</keyword>
<sequence length="627" mass="64158">MSQPPQPPQQPPRPEDTPPGFGAPKEPPAPGFGAPQEPPAGGFGAATPPPPAGPPNTPPPAGPPAYGYPQAPAQQPGYGYPQTPPAQPGYGYPGQPPTQPAQAGYGYPGQPAQAGYGYPGQPPTQPMQPQYGVPGAPGPGGQPGGKKPSTQLTIIIAAVVAVALIVGGGIWYASGKDDGKNSAQGDTGGAKGDGGSATGGGGKEKAPANTAARVLFQTPQPKVTDLTSVHGSWLTDKVYVKAGVKEIVGYDPAKGTQLWKLPLTGNVCEASTHTSADGKTAFAFESQDGGSKYASCTEVAGLDLNTGKLLWQADIKGANGDRKTRFDEITVGAGTVAAGGLDGGAAWDLTTGKELWKPTTTADQCKDVGYGGGDALVAVRKCGDYDKPTINVQPLDPKSGQPISTYKMMPGIDYAHIVSTKPLVLAADVGESAGDGSGISDFFSVDDKTGKLLARIPAPGDKYSADCDSTSVEKCTMVVAGGGKLYVPTEEHENAVSGSSGSLGRTNEILAFDLTTGQAVPGKADAGDGYTMFPLRMDGTNVIAYKNAPYDKGTQVVSIDGASLKSTVLLENPADRSVRDAITSFSGKYADILYGNGRLYLGAQLLSKPYSTTDSEKKFLFMATGTG</sequence>
<dbReference type="EMBL" id="BMUU01000003">
    <property type="protein sequence ID" value="GGY29953.1"/>
    <property type="molecule type" value="Genomic_DNA"/>
</dbReference>
<dbReference type="InterPro" id="IPR011047">
    <property type="entry name" value="Quinoprotein_ADH-like_sf"/>
</dbReference>
<keyword evidence="5" id="KW-1185">Reference proteome</keyword>
<keyword evidence="2" id="KW-0812">Transmembrane</keyword>
<dbReference type="SUPFAM" id="SSF50998">
    <property type="entry name" value="Quinoprotein alcohol dehydrogenase-like"/>
    <property type="match status" value="1"/>
</dbReference>
<feature type="transmembrane region" description="Helical" evidence="2">
    <location>
        <begin position="152"/>
        <end position="173"/>
    </location>
</feature>
<dbReference type="InterPro" id="IPR002372">
    <property type="entry name" value="PQQ_rpt_dom"/>
</dbReference>
<organism evidence="4 5">
    <name type="scientific">Streptomyces xanthochromogenes</name>
    <dbReference type="NCBI Taxonomy" id="67384"/>
    <lineage>
        <taxon>Bacteria</taxon>
        <taxon>Bacillati</taxon>
        <taxon>Actinomycetota</taxon>
        <taxon>Actinomycetes</taxon>
        <taxon>Kitasatosporales</taxon>
        <taxon>Streptomycetaceae</taxon>
        <taxon>Streptomyces</taxon>
    </lineage>
</organism>
<feature type="compositionally biased region" description="Low complexity" evidence="1">
    <location>
        <begin position="64"/>
        <end position="81"/>
    </location>
</feature>
<feature type="compositionally biased region" description="Gly residues" evidence="1">
    <location>
        <begin position="186"/>
        <end position="201"/>
    </location>
</feature>
<feature type="domain" description="Pyrrolo-quinoline quinone repeat" evidence="3">
    <location>
        <begin position="298"/>
        <end position="518"/>
    </location>
</feature>
<evidence type="ECO:0000313" key="5">
    <source>
        <dbReference type="Proteomes" id="UP000600946"/>
    </source>
</evidence>
<evidence type="ECO:0000256" key="1">
    <source>
        <dbReference type="SAM" id="MobiDB-lite"/>
    </source>
</evidence>
<dbReference type="Pfam" id="PF13360">
    <property type="entry name" value="PQQ_2"/>
    <property type="match status" value="1"/>
</dbReference>
<feature type="region of interest" description="Disordered" evidence="1">
    <location>
        <begin position="1"/>
        <end position="147"/>
    </location>
</feature>
<gene>
    <name evidence="4" type="ORF">GCM10010326_24880</name>
</gene>
<dbReference type="RefSeq" id="WP_190027047.1">
    <property type="nucleotide sequence ID" value="NZ_BMUU01000003.1"/>
</dbReference>
<feature type="compositionally biased region" description="Pro residues" evidence="1">
    <location>
        <begin position="1"/>
        <end position="12"/>
    </location>
</feature>
<keyword evidence="2" id="KW-0472">Membrane</keyword>
<proteinExistence type="predicted"/>
<dbReference type="Gene3D" id="2.130.10.10">
    <property type="entry name" value="YVTN repeat-like/Quinoprotein amine dehydrogenase"/>
    <property type="match status" value="1"/>
</dbReference>
<evidence type="ECO:0000259" key="3">
    <source>
        <dbReference type="Pfam" id="PF13360"/>
    </source>
</evidence>
<evidence type="ECO:0000256" key="2">
    <source>
        <dbReference type="SAM" id="Phobius"/>
    </source>
</evidence>
<feature type="compositionally biased region" description="Low complexity" evidence="1">
    <location>
        <begin position="100"/>
        <end position="116"/>
    </location>
</feature>
<dbReference type="InterPro" id="IPR015943">
    <property type="entry name" value="WD40/YVTN_repeat-like_dom_sf"/>
</dbReference>
<feature type="region of interest" description="Disordered" evidence="1">
    <location>
        <begin position="176"/>
        <end position="207"/>
    </location>
</feature>
<comment type="caution">
    <text evidence="4">The sequence shown here is derived from an EMBL/GenBank/DDBJ whole genome shotgun (WGS) entry which is preliminary data.</text>
</comment>
<evidence type="ECO:0000313" key="4">
    <source>
        <dbReference type="EMBL" id="GGY29953.1"/>
    </source>
</evidence>
<dbReference type="Proteomes" id="UP000600946">
    <property type="component" value="Unassembled WGS sequence"/>
</dbReference>
<protein>
    <recommendedName>
        <fullName evidence="3">Pyrrolo-quinoline quinone repeat domain-containing protein</fullName>
    </recommendedName>
</protein>
<accession>A0ABQ2ZYP4</accession>
<name>A0ABQ2ZYP4_9ACTN</name>
<reference evidence="5" key="1">
    <citation type="journal article" date="2019" name="Int. J. Syst. Evol. Microbiol.">
        <title>The Global Catalogue of Microorganisms (GCM) 10K type strain sequencing project: providing services to taxonomists for standard genome sequencing and annotation.</title>
        <authorList>
            <consortium name="The Broad Institute Genomics Platform"/>
            <consortium name="The Broad Institute Genome Sequencing Center for Infectious Disease"/>
            <person name="Wu L."/>
            <person name="Ma J."/>
        </authorList>
    </citation>
    <scope>NUCLEOTIDE SEQUENCE [LARGE SCALE GENOMIC DNA]</scope>
    <source>
        <strain evidence="5">JCM 4594</strain>
    </source>
</reference>